<name>A0A078A3H6_STYLE</name>
<evidence type="ECO:0000256" key="2">
    <source>
        <dbReference type="SAM" id="MobiDB-lite"/>
    </source>
</evidence>
<dbReference type="AlphaFoldDB" id="A0A078A3H6"/>
<evidence type="ECO:0000313" key="4">
    <source>
        <dbReference type="Proteomes" id="UP000039865"/>
    </source>
</evidence>
<feature type="region of interest" description="Disordered" evidence="2">
    <location>
        <begin position="446"/>
        <end position="478"/>
    </location>
</feature>
<feature type="region of interest" description="Disordered" evidence="2">
    <location>
        <begin position="236"/>
        <end position="256"/>
    </location>
</feature>
<feature type="compositionally biased region" description="Polar residues" evidence="2">
    <location>
        <begin position="381"/>
        <end position="391"/>
    </location>
</feature>
<keyword evidence="4" id="KW-1185">Reference proteome</keyword>
<keyword evidence="1" id="KW-0175">Coiled coil</keyword>
<feature type="compositionally biased region" description="Acidic residues" evidence="2">
    <location>
        <begin position="243"/>
        <end position="256"/>
    </location>
</feature>
<dbReference type="InParanoid" id="A0A078A3H6"/>
<feature type="region of interest" description="Disordered" evidence="2">
    <location>
        <begin position="381"/>
        <end position="427"/>
    </location>
</feature>
<sequence length="510" mass="60055">MEGSIGAAVVSRKVSRDQEKKELTKKQLKKLKVDINPHEWTKQLDLFLLDSVIRNYFNFDQVSLELNDQAKRLHLYFGATHSFTNQKCRIRWSYLHMKLPFRINVEQKALEDRDKILDLNQNKKAHEQLQEIRLQQQNLQQQNLESQRQEEEQKRIEQAKKQAEIERRNLWKKHVIFRARQKKDVLDITNEDFSKNKSFAEDGRIITPSNFNIFRDSLRQASEKLEKTLIENLPEANLRQLEQDEESEYENEDNDNEEILPLDFRTAMIESENKVVIQAKPLHFKTDEEILREFELEARMKKKNKFLNDDNMDTYLDSVKKEPFKDENVILIDPEINIKEKFDQIDLLCNKENRINNTLNAPIKTQEQIIREQLLMQQLKAQSKAPLSSKQYDTDTDGEEEFMKKQRNQTSGKYNQTGNIRSNSNVDPSKILKQWGVSDLNSLIPGVSSASESESEQKRKKPQPKSNPKNKSAIDKDISIQIQKYPQVDSQQLEKDLIKLNNIEFQAELV</sequence>
<evidence type="ECO:0000313" key="3">
    <source>
        <dbReference type="EMBL" id="CDW76833.1"/>
    </source>
</evidence>
<dbReference type="EMBL" id="CCKQ01005586">
    <property type="protein sequence ID" value="CDW76833.1"/>
    <property type="molecule type" value="Genomic_DNA"/>
</dbReference>
<organism evidence="3 4">
    <name type="scientific">Stylonychia lemnae</name>
    <name type="common">Ciliate</name>
    <dbReference type="NCBI Taxonomy" id="5949"/>
    <lineage>
        <taxon>Eukaryota</taxon>
        <taxon>Sar</taxon>
        <taxon>Alveolata</taxon>
        <taxon>Ciliophora</taxon>
        <taxon>Intramacronucleata</taxon>
        <taxon>Spirotrichea</taxon>
        <taxon>Stichotrichia</taxon>
        <taxon>Sporadotrichida</taxon>
        <taxon>Oxytrichidae</taxon>
        <taxon>Stylonychinae</taxon>
        <taxon>Stylonychia</taxon>
    </lineage>
</organism>
<evidence type="ECO:0000256" key="1">
    <source>
        <dbReference type="SAM" id="Coils"/>
    </source>
</evidence>
<reference evidence="3 4" key="1">
    <citation type="submission" date="2014-06" db="EMBL/GenBank/DDBJ databases">
        <authorList>
            <person name="Swart Estienne"/>
        </authorList>
    </citation>
    <scope>NUCLEOTIDE SEQUENCE [LARGE SCALE GENOMIC DNA]</scope>
    <source>
        <strain evidence="3 4">130c</strain>
    </source>
</reference>
<gene>
    <name evidence="3" type="primary">Contig952.g1042</name>
    <name evidence="3" type="ORF">STYLEM_5797</name>
</gene>
<feature type="coiled-coil region" evidence="1">
    <location>
        <begin position="122"/>
        <end position="169"/>
    </location>
</feature>
<protein>
    <submittedName>
        <fullName evidence="3">Uncharacterized protein</fullName>
    </submittedName>
</protein>
<feature type="compositionally biased region" description="Polar residues" evidence="2">
    <location>
        <begin position="408"/>
        <end position="427"/>
    </location>
</feature>
<proteinExistence type="predicted"/>
<dbReference type="OrthoDB" id="325343at2759"/>
<accession>A0A078A3H6</accession>
<dbReference type="Proteomes" id="UP000039865">
    <property type="component" value="Unassembled WGS sequence"/>
</dbReference>